<evidence type="ECO:0000256" key="5">
    <source>
        <dbReference type="ARBA" id="ARBA00023180"/>
    </source>
</evidence>
<protein>
    <recommendedName>
        <fullName evidence="7">Peptidase A1 domain-containing protein</fullName>
    </recommendedName>
</protein>
<keyword evidence="3" id="KW-0064">Aspartyl protease</keyword>
<evidence type="ECO:0000313" key="8">
    <source>
        <dbReference type="EMBL" id="RAL48590.1"/>
    </source>
</evidence>
<dbReference type="Proteomes" id="UP000249390">
    <property type="component" value="Unassembled WGS sequence"/>
</dbReference>
<reference evidence="8 9" key="1">
    <citation type="submission" date="2018-06" db="EMBL/GenBank/DDBJ databases">
        <title>The Genome of Cuscuta australis (Dodder) Provides Insight into the Evolution of Plant Parasitism.</title>
        <authorList>
            <person name="Liu H."/>
        </authorList>
    </citation>
    <scope>NUCLEOTIDE SEQUENCE [LARGE SCALE GENOMIC DNA]</scope>
    <source>
        <strain evidence="9">cv. Yunnan</strain>
        <tissue evidence="8">Vines</tissue>
    </source>
</reference>
<feature type="chain" id="PRO_5016276350" description="Peptidase A1 domain-containing protein" evidence="6">
    <location>
        <begin position="24"/>
        <end position="392"/>
    </location>
</feature>
<evidence type="ECO:0000256" key="2">
    <source>
        <dbReference type="ARBA" id="ARBA00022670"/>
    </source>
</evidence>
<dbReference type="PROSITE" id="PS00141">
    <property type="entry name" value="ASP_PROTEASE"/>
    <property type="match status" value="1"/>
</dbReference>
<comment type="caution">
    <text evidence="8">The sequence shown here is derived from an EMBL/GenBank/DDBJ whole genome shotgun (WGS) entry which is preliminary data.</text>
</comment>
<dbReference type="PANTHER" id="PTHR47967">
    <property type="entry name" value="OS07G0603500 PROTEIN-RELATED"/>
    <property type="match status" value="1"/>
</dbReference>
<keyword evidence="6" id="KW-0732">Signal</keyword>
<evidence type="ECO:0000256" key="6">
    <source>
        <dbReference type="SAM" id="SignalP"/>
    </source>
</evidence>
<dbReference type="PROSITE" id="PS51767">
    <property type="entry name" value="PEPTIDASE_A1"/>
    <property type="match status" value="1"/>
</dbReference>
<comment type="similarity">
    <text evidence="1">Belongs to the peptidase A1 family.</text>
</comment>
<evidence type="ECO:0000256" key="4">
    <source>
        <dbReference type="ARBA" id="ARBA00022801"/>
    </source>
</evidence>
<keyword evidence="4" id="KW-0378">Hydrolase</keyword>
<dbReference type="InterPro" id="IPR001969">
    <property type="entry name" value="Aspartic_peptidase_AS"/>
</dbReference>
<dbReference type="Pfam" id="PF14543">
    <property type="entry name" value="TAXi_N"/>
    <property type="match status" value="1"/>
</dbReference>
<keyword evidence="5" id="KW-0325">Glycoprotein</keyword>
<dbReference type="InterPro" id="IPR051708">
    <property type="entry name" value="Plant_Aspart_Prot_A1"/>
</dbReference>
<dbReference type="SUPFAM" id="SSF50630">
    <property type="entry name" value="Acid proteases"/>
    <property type="match status" value="1"/>
</dbReference>
<dbReference type="PANTHER" id="PTHR47967:SF128">
    <property type="entry name" value="ASPARTIC PROTEINASE CDR1-LIKE"/>
    <property type="match status" value="1"/>
</dbReference>
<dbReference type="InterPro" id="IPR032861">
    <property type="entry name" value="TAXi_N"/>
</dbReference>
<dbReference type="Gene3D" id="2.40.70.10">
    <property type="entry name" value="Acid Proteases"/>
    <property type="match status" value="2"/>
</dbReference>
<dbReference type="GO" id="GO:0005576">
    <property type="term" value="C:extracellular region"/>
    <property type="evidence" value="ECO:0007669"/>
    <property type="project" value="TreeGrafter"/>
</dbReference>
<gene>
    <name evidence="8" type="ORF">DM860_000910</name>
</gene>
<dbReference type="Pfam" id="PF14541">
    <property type="entry name" value="TAXi_C"/>
    <property type="match status" value="1"/>
</dbReference>
<sequence>MVALETIEVLLGVFAFFCAQSHSFTVDIIHSHSLNSPFYNPSKSRAEYAKDTLLQSQSRIARMKRHAPNATLGIPGSATAKFATDVEYAIAYYAMNFSIGTPPVERFSAVDTGSDLTWIQCEPCRGICFPQDMPLFDPSMSSSYTRLPCDTPLCLGDGSYSCDTSTNLCRYDNGYMDASYTHGDLAYDTLIVGDTSFPNFVFGCGFNNSGTFAHLTTGIFGLSNGNISFIKQANIGRFMYCLPWYYEANVSTHIAFDSDAPLNESTGRVLVDSGTTATYIPDELHEAFITELKSVVKSTPVSDPGGTFKLCYNVSDIAKEEFPTVAAHFAGGAVVQLSPKALLNYYVLDDVVCLPLSNGGSIWGNLSQIDHIILFDLVARSISFKPFDCDHF</sequence>
<dbReference type="GO" id="GO:0006508">
    <property type="term" value="P:proteolysis"/>
    <property type="evidence" value="ECO:0007669"/>
    <property type="project" value="UniProtKB-KW"/>
</dbReference>
<dbReference type="InterPro" id="IPR032799">
    <property type="entry name" value="TAXi_C"/>
</dbReference>
<dbReference type="InterPro" id="IPR033121">
    <property type="entry name" value="PEPTIDASE_A1"/>
</dbReference>
<dbReference type="GO" id="GO:0004190">
    <property type="term" value="F:aspartic-type endopeptidase activity"/>
    <property type="evidence" value="ECO:0007669"/>
    <property type="project" value="UniProtKB-KW"/>
</dbReference>
<dbReference type="EMBL" id="NQVE01000097">
    <property type="protein sequence ID" value="RAL48590.1"/>
    <property type="molecule type" value="Genomic_DNA"/>
</dbReference>
<dbReference type="CDD" id="cd05476">
    <property type="entry name" value="pepsin_A_like_plant"/>
    <property type="match status" value="1"/>
</dbReference>
<organism evidence="8 9">
    <name type="scientific">Cuscuta australis</name>
    <dbReference type="NCBI Taxonomy" id="267555"/>
    <lineage>
        <taxon>Eukaryota</taxon>
        <taxon>Viridiplantae</taxon>
        <taxon>Streptophyta</taxon>
        <taxon>Embryophyta</taxon>
        <taxon>Tracheophyta</taxon>
        <taxon>Spermatophyta</taxon>
        <taxon>Magnoliopsida</taxon>
        <taxon>eudicotyledons</taxon>
        <taxon>Gunneridae</taxon>
        <taxon>Pentapetalae</taxon>
        <taxon>asterids</taxon>
        <taxon>lamiids</taxon>
        <taxon>Solanales</taxon>
        <taxon>Convolvulaceae</taxon>
        <taxon>Cuscuteae</taxon>
        <taxon>Cuscuta</taxon>
        <taxon>Cuscuta subgen. Grammica</taxon>
        <taxon>Cuscuta sect. Cleistogrammica</taxon>
    </lineage>
</organism>
<keyword evidence="9" id="KW-1185">Reference proteome</keyword>
<evidence type="ECO:0000259" key="7">
    <source>
        <dbReference type="PROSITE" id="PS51767"/>
    </source>
</evidence>
<evidence type="ECO:0000256" key="3">
    <source>
        <dbReference type="ARBA" id="ARBA00022750"/>
    </source>
</evidence>
<name>A0A328DTG5_9ASTE</name>
<dbReference type="InterPro" id="IPR034161">
    <property type="entry name" value="Pepsin-like_plant"/>
</dbReference>
<evidence type="ECO:0000313" key="9">
    <source>
        <dbReference type="Proteomes" id="UP000249390"/>
    </source>
</evidence>
<keyword evidence="2" id="KW-0645">Protease</keyword>
<dbReference type="InterPro" id="IPR021109">
    <property type="entry name" value="Peptidase_aspartic_dom_sf"/>
</dbReference>
<dbReference type="AlphaFoldDB" id="A0A328DTG5"/>
<accession>A0A328DTG5</accession>
<feature type="signal peptide" evidence="6">
    <location>
        <begin position="1"/>
        <end position="23"/>
    </location>
</feature>
<feature type="domain" description="Peptidase A1" evidence="7">
    <location>
        <begin position="93"/>
        <end position="392"/>
    </location>
</feature>
<proteinExistence type="inferred from homology"/>
<evidence type="ECO:0000256" key="1">
    <source>
        <dbReference type="ARBA" id="ARBA00007447"/>
    </source>
</evidence>